<accession>A0A165AZI7</accession>
<dbReference type="EMBL" id="KV427704">
    <property type="protein sequence ID" value="KZS99946.1"/>
    <property type="molecule type" value="Genomic_DNA"/>
</dbReference>
<dbReference type="InParanoid" id="A0A165AZI7"/>
<dbReference type="SUPFAM" id="SSF81383">
    <property type="entry name" value="F-box domain"/>
    <property type="match status" value="1"/>
</dbReference>
<dbReference type="InterPro" id="IPR036047">
    <property type="entry name" value="F-box-like_dom_sf"/>
</dbReference>
<gene>
    <name evidence="1" type="ORF">LAESUDRAFT_57425</name>
</gene>
<dbReference type="Proteomes" id="UP000076871">
    <property type="component" value="Unassembled WGS sequence"/>
</dbReference>
<name>A0A165AZI7_9APHY</name>
<proteinExistence type="predicted"/>
<protein>
    <recommendedName>
        <fullName evidence="3">F-box domain-containing protein</fullName>
    </recommendedName>
</protein>
<organism evidence="1 2">
    <name type="scientific">Laetiporus sulphureus 93-53</name>
    <dbReference type="NCBI Taxonomy" id="1314785"/>
    <lineage>
        <taxon>Eukaryota</taxon>
        <taxon>Fungi</taxon>
        <taxon>Dikarya</taxon>
        <taxon>Basidiomycota</taxon>
        <taxon>Agaricomycotina</taxon>
        <taxon>Agaricomycetes</taxon>
        <taxon>Polyporales</taxon>
        <taxon>Laetiporus</taxon>
    </lineage>
</organism>
<dbReference type="GeneID" id="63820042"/>
<sequence>MQDCSHTSTHRAIDITATTTTAAMTSLLSLNHDVLSLVLAFLSPHDAAQLALTSHQAHALAMARVLAHVSLGGVFHKPARTAAHQLTSFCRYMLADVSTRLSCLRSLTIMRDTVRKRVCGVWAVDVECVCMLSEMLARGKNLQKVTVWGMDALVQARPQIVDALAGCEFLHTVCLGGEIPELSILTRAFPHVRSLQFVDGGGSFGADWGMKDIELPQDGWPCLDRVDSGHPILPLARPVRRVDLRNPLPADELAINNALRFIKRTQPVVLSCFVDVSVPDAAFVARIPEVAGNLKFLELILHGCESLAGVTSWMVRVYVLFHMRWLIGRYCILHFI</sequence>
<dbReference type="STRING" id="1314785.A0A165AZI7"/>
<dbReference type="AlphaFoldDB" id="A0A165AZI7"/>
<dbReference type="OrthoDB" id="2787271at2759"/>
<reference evidence="1 2" key="1">
    <citation type="journal article" date="2016" name="Mol. Biol. Evol.">
        <title>Comparative Genomics of Early-Diverging Mushroom-Forming Fungi Provides Insights into the Origins of Lignocellulose Decay Capabilities.</title>
        <authorList>
            <person name="Nagy L.G."/>
            <person name="Riley R."/>
            <person name="Tritt A."/>
            <person name="Adam C."/>
            <person name="Daum C."/>
            <person name="Floudas D."/>
            <person name="Sun H."/>
            <person name="Yadav J.S."/>
            <person name="Pangilinan J."/>
            <person name="Larsson K.H."/>
            <person name="Matsuura K."/>
            <person name="Barry K."/>
            <person name="Labutti K."/>
            <person name="Kuo R."/>
            <person name="Ohm R.A."/>
            <person name="Bhattacharya S.S."/>
            <person name="Shirouzu T."/>
            <person name="Yoshinaga Y."/>
            <person name="Martin F.M."/>
            <person name="Grigoriev I.V."/>
            <person name="Hibbett D.S."/>
        </authorList>
    </citation>
    <scope>NUCLEOTIDE SEQUENCE [LARGE SCALE GENOMIC DNA]</scope>
    <source>
        <strain evidence="1 2">93-53</strain>
    </source>
</reference>
<evidence type="ECO:0000313" key="1">
    <source>
        <dbReference type="EMBL" id="KZS99946.1"/>
    </source>
</evidence>
<evidence type="ECO:0000313" key="2">
    <source>
        <dbReference type="Proteomes" id="UP000076871"/>
    </source>
</evidence>
<dbReference type="RefSeq" id="XP_040757687.1">
    <property type="nucleotide sequence ID" value="XM_040903011.1"/>
</dbReference>
<keyword evidence="2" id="KW-1185">Reference proteome</keyword>
<evidence type="ECO:0008006" key="3">
    <source>
        <dbReference type="Google" id="ProtNLM"/>
    </source>
</evidence>